<dbReference type="PANTHER" id="PTHR10815">
    <property type="entry name" value="METHYLATED-DNA--PROTEIN-CYSTEINE METHYLTRANSFERASE"/>
    <property type="match status" value="1"/>
</dbReference>
<name>A0A8H6KZR0_9LECA</name>
<dbReference type="RefSeq" id="XP_037157433.1">
    <property type="nucleotide sequence ID" value="XM_037295432.1"/>
</dbReference>
<keyword evidence="15" id="KW-1185">Reference proteome</keyword>
<sequence>MTSNLTSRWTTLYTRTLPTLAQSSQPTWPVHLDHCFARIILDAVIGNSTSSRPDETPTPWTAKLKSPAVKNMSPQQLEACIELGKAIAEGRIDLVELDQRSLTVRGKILKGEKRKREDVPGDAAPDRKKSKKPSRSQQGDIRAAMGAPPTTPPKSPSPAAVDPALSSEITSHPTLTPFRRRVLLALCQVPSGSYTTYLALSNHLSSSPRAVGNALRNNPFAPRVPCHRVVAADGGMGGFGGEWGPKGKHNGKKVRLLKGEGVKVDAAGGRVMGSPWSGFK</sequence>
<dbReference type="EC" id="2.1.1.63" evidence="3"/>
<keyword evidence="8" id="KW-0234">DNA repair</keyword>
<dbReference type="NCBIfam" id="TIGR00589">
    <property type="entry name" value="ogt"/>
    <property type="match status" value="1"/>
</dbReference>
<comment type="caution">
    <text evidence="14">The sequence shown here is derived from an EMBL/GenBank/DDBJ whole genome shotgun (WGS) entry which is preliminary data.</text>
</comment>
<dbReference type="Pfam" id="PF01035">
    <property type="entry name" value="DNA_binding_1"/>
    <property type="match status" value="1"/>
</dbReference>
<gene>
    <name evidence="14" type="ORF">HO133_004515</name>
</gene>
<dbReference type="InterPro" id="IPR036217">
    <property type="entry name" value="MethylDNA_cys_MeTrfase_DNAb"/>
</dbReference>
<dbReference type="GeneID" id="59332923"/>
<comment type="similarity">
    <text evidence="2">Belongs to the MGMT family.</text>
</comment>
<dbReference type="PANTHER" id="PTHR10815:SF13">
    <property type="entry name" value="METHYLATED-DNA--PROTEIN-CYSTEINE METHYLTRANSFERASE"/>
    <property type="match status" value="1"/>
</dbReference>
<feature type="region of interest" description="Disordered" evidence="12">
    <location>
        <begin position="112"/>
        <end position="164"/>
    </location>
</feature>
<dbReference type="PROSITE" id="PS00374">
    <property type="entry name" value="MGMT"/>
    <property type="match status" value="1"/>
</dbReference>
<dbReference type="InterPro" id="IPR014048">
    <property type="entry name" value="MethylDNA_cys_MeTrfase_DNA-bd"/>
</dbReference>
<evidence type="ECO:0000313" key="15">
    <source>
        <dbReference type="Proteomes" id="UP000593566"/>
    </source>
</evidence>
<evidence type="ECO:0000259" key="13">
    <source>
        <dbReference type="Pfam" id="PF01035"/>
    </source>
</evidence>
<evidence type="ECO:0000256" key="10">
    <source>
        <dbReference type="ARBA" id="ARBA00031621"/>
    </source>
</evidence>
<evidence type="ECO:0000256" key="1">
    <source>
        <dbReference type="ARBA" id="ARBA00001286"/>
    </source>
</evidence>
<evidence type="ECO:0000256" key="6">
    <source>
        <dbReference type="ARBA" id="ARBA00022679"/>
    </source>
</evidence>
<evidence type="ECO:0000256" key="3">
    <source>
        <dbReference type="ARBA" id="ARBA00011918"/>
    </source>
</evidence>
<feature type="compositionally biased region" description="Basic and acidic residues" evidence="12">
    <location>
        <begin position="112"/>
        <end position="127"/>
    </location>
</feature>
<dbReference type="Proteomes" id="UP000593566">
    <property type="component" value="Unassembled WGS sequence"/>
</dbReference>
<evidence type="ECO:0000256" key="11">
    <source>
        <dbReference type="ARBA" id="ARBA00049348"/>
    </source>
</evidence>
<evidence type="ECO:0000256" key="4">
    <source>
        <dbReference type="ARBA" id="ARBA00015377"/>
    </source>
</evidence>
<evidence type="ECO:0000256" key="12">
    <source>
        <dbReference type="SAM" id="MobiDB-lite"/>
    </source>
</evidence>
<organism evidence="14 15">
    <name type="scientific">Letharia lupina</name>
    <dbReference type="NCBI Taxonomy" id="560253"/>
    <lineage>
        <taxon>Eukaryota</taxon>
        <taxon>Fungi</taxon>
        <taxon>Dikarya</taxon>
        <taxon>Ascomycota</taxon>
        <taxon>Pezizomycotina</taxon>
        <taxon>Lecanoromycetes</taxon>
        <taxon>OSLEUM clade</taxon>
        <taxon>Lecanoromycetidae</taxon>
        <taxon>Lecanorales</taxon>
        <taxon>Lecanorineae</taxon>
        <taxon>Parmeliaceae</taxon>
        <taxon>Letharia</taxon>
    </lineage>
</organism>
<evidence type="ECO:0000256" key="2">
    <source>
        <dbReference type="ARBA" id="ARBA00008711"/>
    </source>
</evidence>
<keyword evidence="6" id="KW-0808">Transferase</keyword>
<dbReference type="AlphaFoldDB" id="A0A8H6KZR0"/>
<dbReference type="GO" id="GO:0003908">
    <property type="term" value="F:methylated-DNA-[protein]-cysteine S-methyltransferase activity"/>
    <property type="evidence" value="ECO:0007669"/>
    <property type="project" value="UniProtKB-EC"/>
</dbReference>
<protein>
    <recommendedName>
        <fullName evidence="4">Methylated-DNA--protein-cysteine methyltransferase</fullName>
        <ecNumber evidence="3">2.1.1.63</ecNumber>
    </recommendedName>
    <alternativeName>
        <fullName evidence="9">6-O-methylguanine-DNA methyltransferase</fullName>
    </alternativeName>
    <alternativeName>
        <fullName evidence="10">O-6-methylguanine-DNA-alkyltransferase</fullName>
    </alternativeName>
</protein>
<evidence type="ECO:0000313" key="14">
    <source>
        <dbReference type="EMBL" id="KAF6230176.1"/>
    </source>
</evidence>
<dbReference type="InterPro" id="IPR036388">
    <property type="entry name" value="WH-like_DNA-bd_sf"/>
</dbReference>
<dbReference type="InterPro" id="IPR001497">
    <property type="entry name" value="MethylDNA_cys_MeTrfase_AS"/>
</dbReference>
<dbReference type="Gene3D" id="1.10.10.10">
    <property type="entry name" value="Winged helix-like DNA-binding domain superfamily/Winged helix DNA-binding domain"/>
    <property type="match status" value="1"/>
</dbReference>
<comment type="catalytic activity">
    <reaction evidence="1">
        <text>a 4-O-methyl-thymidine in DNA + L-cysteinyl-[protein] = a thymidine in DNA + S-methyl-L-cysteinyl-[protein]</text>
        <dbReference type="Rhea" id="RHEA:53428"/>
        <dbReference type="Rhea" id="RHEA-COMP:10131"/>
        <dbReference type="Rhea" id="RHEA-COMP:10132"/>
        <dbReference type="Rhea" id="RHEA-COMP:13555"/>
        <dbReference type="Rhea" id="RHEA-COMP:13556"/>
        <dbReference type="ChEBI" id="CHEBI:29950"/>
        <dbReference type="ChEBI" id="CHEBI:82612"/>
        <dbReference type="ChEBI" id="CHEBI:137386"/>
        <dbReference type="ChEBI" id="CHEBI:137387"/>
        <dbReference type="EC" id="2.1.1.63"/>
    </reaction>
</comment>
<dbReference type="SUPFAM" id="SSF46767">
    <property type="entry name" value="Methylated DNA-protein cysteine methyltransferase, C-terminal domain"/>
    <property type="match status" value="1"/>
</dbReference>
<dbReference type="CDD" id="cd06445">
    <property type="entry name" value="ATase"/>
    <property type="match status" value="1"/>
</dbReference>
<evidence type="ECO:0000256" key="7">
    <source>
        <dbReference type="ARBA" id="ARBA00022763"/>
    </source>
</evidence>
<dbReference type="EMBL" id="JACCJB010000002">
    <property type="protein sequence ID" value="KAF6230176.1"/>
    <property type="molecule type" value="Genomic_DNA"/>
</dbReference>
<accession>A0A8H6KZR0</accession>
<feature type="domain" description="Methylated-DNA-[protein]-cysteine S-methyltransferase DNA binding" evidence="13">
    <location>
        <begin position="177"/>
        <end position="262"/>
    </location>
</feature>
<reference evidence="14 15" key="1">
    <citation type="journal article" date="2020" name="Genomics">
        <title>Complete, high-quality genomes from long-read metagenomic sequencing of two wolf lichen thalli reveals enigmatic genome architecture.</title>
        <authorList>
            <person name="McKenzie S.K."/>
            <person name="Walston R.F."/>
            <person name="Allen J.L."/>
        </authorList>
    </citation>
    <scope>NUCLEOTIDE SEQUENCE [LARGE SCALE GENOMIC DNA]</scope>
    <source>
        <strain evidence="14">WasteWater1</strain>
    </source>
</reference>
<evidence type="ECO:0000256" key="5">
    <source>
        <dbReference type="ARBA" id="ARBA00022603"/>
    </source>
</evidence>
<keyword evidence="7" id="KW-0227">DNA damage</keyword>
<keyword evidence="5" id="KW-0489">Methyltransferase</keyword>
<dbReference type="GO" id="GO:0006281">
    <property type="term" value="P:DNA repair"/>
    <property type="evidence" value="ECO:0007669"/>
    <property type="project" value="UniProtKB-KW"/>
</dbReference>
<evidence type="ECO:0000256" key="9">
    <source>
        <dbReference type="ARBA" id="ARBA00030795"/>
    </source>
</evidence>
<proteinExistence type="inferred from homology"/>
<comment type="catalytic activity">
    <reaction evidence="11">
        <text>a 6-O-methyl-2'-deoxyguanosine in DNA + L-cysteinyl-[protein] = S-methyl-L-cysteinyl-[protein] + a 2'-deoxyguanosine in DNA</text>
        <dbReference type="Rhea" id="RHEA:24000"/>
        <dbReference type="Rhea" id="RHEA-COMP:10131"/>
        <dbReference type="Rhea" id="RHEA-COMP:10132"/>
        <dbReference type="Rhea" id="RHEA-COMP:11367"/>
        <dbReference type="Rhea" id="RHEA-COMP:11368"/>
        <dbReference type="ChEBI" id="CHEBI:29950"/>
        <dbReference type="ChEBI" id="CHEBI:82612"/>
        <dbReference type="ChEBI" id="CHEBI:85445"/>
        <dbReference type="ChEBI" id="CHEBI:85448"/>
        <dbReference type="EC" id="2.1.1.63"/>
    </reaction>
</comment>
<dbReference type="GO" id="GO:0032259">
    <property type="term" value="P:methylation"/>
    <property type="evidence" value="ECO:0007669"/>
    <property type="project" value="UniProtKB-KW"/>
</dbReference>
<evidence type="ECO:0000256" key="8">
    <source>
        <dbReference type="ARBA" id="ARBA00023204"/>
    </source>
</evidence>